<keyword evidence="7" id="KW-0482">Metalloprotease</keyword>
<comment type="catalytic activity">
    <reaction evidence="1">
        <text>D-alanyl-D-alanine + H2O = 2 D-alanine</text>
        <dbReference type="Rhea" id="RHEA:20661"/>
        <dbReference type="ChEBI" id="CHEBI:15377"/>
        <dbReference type="ChEBI" id="CHEBI:57416"/>
        <dbReference type="ChEBI" id="CHEBI:57822"/>
        <dbReference type="EC" id="3.4.13.22"/>
    </reaction>
</comment>
<dbReference type="GO" id="GO:0160237">
    <property type="term" value="F:D-Ala-D-Ala dipeptidase activity"/>
    <property type="evidence" value="ECO:0007669"/>
    <property type="project" value="UniProtKB-EC"/>
</dbReference>
<dbReference type="GO" id="GO:0071555">
    <property type="term" value="P:cell wall organization"/>
    <property type="evidence" value="ECO:0007669"/>
    <property type="project" value="UniProtKB-KW"/>
</dbReference>
<evidence type="ECO:0000256" key="3">
    <source>
        <dbReference type="ARBA" id="ARBA00022723"/>
    </source>
</evidence>
<feature type="region of interest" description="Disordered" evidence="9">
    <location>
        <begin position="196"/>
        <end position="217"/>
    </location>
</feature>
<evidence type="ECO:0000256" key="7">
    <source>
        <dbReference type="ARBA" id="ARBA00023049"/>
    </source>
</evidence>
<reference evidence="10" key="1">
    <citation type="submission" date="2020-07" db="EMBL/GenBank/DDBJ databases">
        <title>Huge and variable diversity of episymbiotic CPR bacteria and DPANN archaea in groundwater ecosystems.</title>
        <authorList>
            <person name="He C.Y."/>
            <person name="Keren R."/>
            <person name="Whittaker M."/>
            <person name="Farag I.F."/>
            <person name="Doudna J."/>
            <person name="Cate J.H.D."/>
            <person name="Banfield J.F."/>
        </authorList>
    </citation>
    <scope>NUCLEOTIDE SEQUENCE</scope>
    <source>
        <strain evidence="10">NC_groundwater_17_Pr7_B-0.1um_64_12</strain>
    </source>
</reference>
<protein>
    <recommendedName>
        <fullName evidence="12">D-Ala-D-Ala dipeptidase</fullName>
    </recommendedName>
</protein>
<keyword evidence="8" id="KW-0961">Cell wall biogenesis/degradation</keyword>
<keyword evidence="6" id="KW-0224">Dipeptidase</keyword>
<dbReference type="PANTHER" id="PTHR43126:SF2">
    <property type="entry name" value="D-ALANYL-D-ALANINE DIPEPTIDASE"/>
    <property type="match status" value="1"/>
</dbReference>
<dbReference type="Gene3D" id="3.30.1380.10">
    <property type="match status" value="1"/>
</dbReference>
<proteinExistence type="predicted"/>
<dbReference type="Pfam" id="PF01427">
    <property type="entry name" value="Peptidase_M15"/>
    <property type="match status" value="1"/>
</dbReference>
<keyword evidence="4" id="KW-0378">Hydrolase</keyword>
<evidence type="ECO:0008006" key="12">
    <source>
        <dbReference type="Google" id="ProtNLM"/>
    </source>
</evidence>
<dbReference type="InterPro" id="IPR000755">
    <property type="entry name" value="A_A_dipeptidase"/>
</dbReference>
<keyword evidence="5" id="KW-0862">Zinc</keyword>
<accession>A0A931LYU1</accession>
<keyword evidence="3" id="KW-0479">Metal-binding</keyword>
<evidence type="ECO:0000313" key="11">
    <source>
        <dbReference type="Proteomes" id="UP000727962"/>
    </source>
</evidence>
<evidence type="ECO:0000256" key="4">
    <source>
        <dbReference type="ARBA" id="ARBA00022801"/>
    </source>
</evidence>
<evidence type="ECO:0000313" key="10">
    <source>
        <dbReference type="EMBL" id="MBI1757270.1"/>
    </source>
</evidence>
<comment type="caution">
    <text evidence="10">The sequence shown here is derived from an EMBL/GenBank/DDBJ whole genome shotgun (WGS) entry which is preliminary data.</text>
</comment>
<evidence type="ECO:0000256" key="1">
    <source>
        <dbReference type="ARBA" id="ARBA00001362"/>
    </source>
</evidence>
<dbReference type="AlphaFoldDB" id="A0A931LYU1"/>
<dbReference type="InterPro" id="IPR009045">
    <property type="entry name" value="Zn_M74/Hedgehog-like"/>
</dbReference>
<gene>
    <name evidence="10" type="ORF">HYR64_09210</name>
</gene>
<evidence type="ECO:0000256" key="2">
    <source>
        <dbReference type="ARBA" id="ARBA00022670"/>
    </source>
</evidence>
<evidence type="ECO:0000256" key="8">
    <source>
        <dbReference type="ARBA" id="ARBA00023316"/>
    </source>
</evidence>
<sequence length="217" mass="24376">MPMARPQAIPYARETVANMLVEANAKLPKGIGLALVEAWRPIERQQRIYDFMWRNAVEAFPHRTHAALRRTVCRWVAPTDQKAPPGHCTGGAVDVQLVDEAGETIDVWSPYDRFKAAPTYALGLDEPALRHRMLLVDTMLSVGFSNCRDEWWHYSFGDAGWAVRMGQTRCQYGLAALDPGLYAQLEELSAESFKDRENPFLAAPDDRVTETGSRRAG</sequence>
<evidence type="ECO:0000256" key="6">
    <source>
        <dbReference type="ARBA" id="ARBA00022997"/>
    </source>
</evidence>
<name>A0A931LYU1_FIMGI</name>
<dbReference type="SUPFAM" id="SSF55166">
    <property type="entry name" value="Hedgehog/DD-peptidase"/>
    <property type="match status" value="1"/>
</dbReference>
<dbReference type="GO" id="GO:0008237">
    <property type="term" value="F:metallopeptidase activity"/>
    <property type="evidence" value="ECO:0007669"/>
    <property type="project" value="UniProtKB-KW"/>
</dbReference>
<dbReference type="PANTHER" id="PTHR43126">
    <property type="entry name" value="D-ALANYL-D-ALANINE DIPEPTIDASE"/>
    <property type="match status" value="1"/>
</dbReference>
<dbReference type="EMBL" id="JACOSL010000057">
    <property type="protein sequence ID" value="MBI1757270.1"/>
    <property type="molecule type" value="Genomic_DNA"/>
</dbReference>
<dbReference type="Proteomes" id="UP000727962">
    <property type="component" value="Unassembled WGS sequence"/>
</dbReference>
<evidence type="ECO:0000256" key="5">
    <source>
        <dbReference type="ARBA" id="ARBA00022833"/>
    </source>
</evidence>
<dbReference type="GO" id="GO:0006508">
    <property type="term" value="P:proteolysis"/>
    <property type="evidence" value="ECO:0007669"/>
    <property type="project" value="UniProtKB-KW"/>
</dbReference>
<dbReference type="GO" id="GO:0046872">
    <property type="term" value="F:metal ion binding"/>
    <property type="evidence" value="ECO:0007669"/>
    <property type="project" value="UniProtKB-KW"/>
</dbReference>
<keyword evidence="2" id="KW-0645">Protease</keyword>
<evidence type="ECO:0000256" key="9">
    <source>
        <dbReference type="SAM" id="MobiDB-lite"/>
    </source>
</evidence>
<organism evidence="10 11">
    <name type="scientific">Fimbriimonas ginsengisoli</name>
    <dbReference type="NCBI Taxonomy" id="1005039"/>
    <lineage>
        <taxon>Bacteria</taxon>
        <taxon>Bacillati</taxon>
        <taxon>Armatimonadota</taxon>
        <taxon>Fimbriimonadia</taxon>
        <taxon>Fimbriimonadales</taxon>
        <taxon>Fimbriimonadaceae</taxon>
        <taxon>Fimbriimonas</taxon>
    </lineage>
</organism>